<dbReference type="PANTHER" id="PTHR37422">
    <property type="entry name" value="TEICHURONIC ACID BIOSYNTHESIS PROTEIN TUAE"/>
    <property type="match status" value="1"/>
</dbReference>
<evidence type="ECO:0000256" key="3">
    <source>
        <dbReference type="ARBA" id="ARBA00022989"/>
    </source>
</evidence>
<keyword evidence="4 5" id="KW-0472">Membrane</keyword>
<feature type="transmembrane region" description="Helical" evidence="5">
    <location>
        <begin position="124"/>
        <end position="142"/>
    </location>
</feature>
<keyword evidence="2 5" id="KW-0812">Transmembrane</keyword>
<dbReference type="Pfam" id="PF04932">
    <property type="entry name" value="Wzy_C"/>
    <property type="match status" value="1"/>
</dbReference>
<dbReference type="RefSeq" id="WP_188890598.1">
    <property type="nucleotide sequence ID" value="NZ_BMHY01000007.1"/>
</dbReference>
<proteinExistence type="predicted"/>
<dbReference type="EMBL" id="BMHY01000007">
    <property type="protein sequence ID" value="GGG76398.1"/>
    <property type="molecule type" value="Genomic_DNA"/>
</dbReference>
<feature type="transmembrane region" description="Helical" evidence="5">
    <location>
        <begin position="231"/>
        <end position="249"/>
    </location>
</feature>
<feature type="transmembrane region" description="Helical" evidence="5">
    <location>
        <begin position="300"/>
        <end position="324"/>
    </location>
</feature>
<gene>
    <name evidence="7" type="ORF">GCM10010918_36160</name>
</gene>
<feature type="transmembrane region" description="Helical" evidence="5">
    <location>
        <begin position="386"/>
        <end position="409"/>
    </location>
</feature>
<sequence length="468" mass="52061">MRIHLIQWRNHLVLFGATVLLAAIIGLFTQSNPMFMLQIGILIAVFIPAAVLSLRDHAALIPYIVGCWVFSAELRRLIDWAQGEYTQLSLMLILPHIVTFSLVFSIMKNRENRSFAEEFKTNKFYSFIVAAYVYAAFVGLILNKTAGIYDMMGYLAPALIVPYFFLRPFTSAELNKIIQLCVTFALLISIYGWIQYLTLPAWDLFWMKNAHMTSIGHPAPKEFRMFSTMTSQGPVAVFLGTMLVIMFVNKEWRGKWGWLGIMLVASAFSITLVRSAWVTLVFGLVGYIAFMDKGKKVSKILSILVIGACLFFVMSKLPGVENVTARLQTFQNMDEDTSFKDRIGLVFHATPIILSHPLGAGFGSVGRGTILGDGAGFAGLGSLDNGYLGVFATFGLLGGVAFFIGMYLLFKHLLSLKNNSIKVLAISTIIQILVAFFFGGGLQAYQGVLFWLFVSMALTQSNLKEQRL</sequence>
<protein>
    <recommendedName>
        <fullName evidence="6">O-antigen ligase-related domain-containing protein</fullName>
    </recommendedName>
</protein>
<dbReference type="PANTHER" id="PTHR37422:SF13">
    <property type="entry name" value="LIPOPOLYSACCHARIDE BIOSYNTHESIS PROTEIN PA4999-RELATED"/>
    <property type="match status" value="1"/>
</dbReference>
<dbReference type="GO" id="GO:0016020">
    <property type="term" value="C:membrane"/>
    <property type="evidence" value="ECO:0007669"/>
    <property type="project" value="UniProtKB-SubCell"/>
</dbReference>
<feature type="transmembrane region" description="Helical" evidence="5">
    <location>
        <begin position="148"/>
        <end position="165"/>
    </location>
</feature>
<evidence type="ECO:0000313" key="8">
    <source>
        <dbReference type="Proteomes" id="UP000600247"/>
    </source>
</evidence>
<feature type="transmembrane region" description="Helical" evidence="5">
    <location>
        <begin position="60"/>
        <end position="78"/>
    </location>
</feature>
<accession>A0A917HF12</accession>
<keyword evidence="8" id="KW-1185">Reference proteome</keyword>
<evidence type="ECO:0000256" key="5">
    <source>
        <dbReference type="SAM" id="Phobius"/>
    </source>
</evidence>
<feature type="transmembrane region" description="Helical" evidence="5">
    <location>
        <begin position="345"/>
        <end position="366"/>
    </location>
</feature>
<feature type="transmembrane region" description="Helical" evidence="5">
    <location>
        <begin position="261"/>
        <end position="288"/>
    </location>
</feature>
<feature type="transmembrane region" description="Helical" evidence="5">
    <location>
        <begin position="84"/>
        <end position="104"/>
    </location>
</feature>
<feature type="transmembrane region" description="Helical" evidence="5">
    <location>
        <begin position="35"/>
        <end position="53"/>
    </location>
</feature>
<feature type="domain" description="O-antigen ligase-related" evidence="6">
    <location>
        <begin position="270"/>
        <end position="403"/>
    </location>
</feature>
<dbReference type="InterPro" id="IPR007016">
    <property type="entry name" value="O-antigen_ligase-rel_domated"/>
</dbReference>
<evidence type="ECO:0000256" key="1">
    <source>
        <dbReference type="ARBA" id="ARBA00004141"/>
    </source>
</evidence>
<evidence type="ECO:0000256" key="2">
    <source>
        <dbReference type="ARBA" id="ARBA00022692"/>
    </source>
</evidence>
<keyword evidence="3 5" id="KW-1133">Transmembrane helix</keyword>
<dbReference type="InterPro" id="IPR051533">
    <property type="entry name" value="WaaL-like"/>
</dbReference>
<comment type="caution">
    <text evidence="7">The sequence shown here is derived from an EMBL/GenBank/DDBJ whole genome shotgun (WGS) entry which is preliminary data.</text>
</comment>
<evidence type="ECO:0000259" key="6">
    <source>
        <dbReference type="Pfam" id="PF04932"/>
    </source>
</evidence>
<evidence type="ECO:0000256" key="4">
    <source>
        <dbReference type="ARBA" id="ARBA00023136"/>
    </source>
</evidence>
<feature type="transmembrane region" description="Helical" evidence="5">
    <location>
        <begin position="421"/>
        <end position="438"/>
    </location>
</feature>
<organism evidence="7 8">
    <name type="scientific">Paenibacillus radicis</name>
    <name type="common">ex Gao et al. 2016</name>
    <dbReference type="NCBI Taxonomy" id="1737354"/>
    <lineage>
        <taxon>Bacteria</taxon>
        <taxon>Bacillati</taxon>
        <taxon>Bacillota</taxon>
        <taxon>Bacilli</taxon>
        <taxon>Bacillales</taxon>
        <taxon>Paenibacillaceae</taxon>
        <taxon>Paenibacillus</taxon>
    </lineage>
</organism>
<reference evidence="7 8" key="1">
    <citation type="journal article" date="2014" name="Int. J. Syst. Evol. Microbiol.">
        <title>Complete genome sequence of Corynebacterium casei LMG S-19264T (=DSM 44701T), isolated from a smear-ripened cheese.</title>
        <authorList>
            <consortium name="US DOE Joint Genome Institute (JGI-PGF)"/>
            <person name="Walter F."/>
            <person name="Albersmeier A."/>
            <person name="Kalinowski J."/>
            <person name="Ruckert C."/>
        </authorList>
    </citation>
    <scope>NUCLEOTIDE SEQUENCE [LARGE SCALE GENOMIC DNA]</scope>
    <source>
        <strain evidence="7 8">CGMCC 1.15286</strain>
    </source>
</reference>
<evidence type="ECO:0000313" key="7">
    <source>
        <dbReference type="EMBL" id="GGG76398.1"/>
    </source>
</evidence>
<name>A0A917HF12_9BACL</name>
<dbReference type="Proteomes" id="UP000600247">
    <property type="component" value="Unassembled WGS sequence"/>
</dbReference>
<feature type="transmembrane region" description="Helical" evidence="5">
    <location>
        <begin position="12"/>
        <end position="29"/>
    </location>
</feature>
<dbReference type="AlphaFoldDB" id="A0A917HF12"/>
<comment type="subcellular location">
    <subcellularLocation>
        <location evidence="1">Membrane</location>
        <topology evidence="1">Multi-pass membrane protein</topology>
    </subcellularLocation>
</comment>
<feature type="transmembrane region" description="Helical" evidence="5">
    <location>
        <begin position="177"/>
        <end position="197"/>
    </location>
</feature>